<feature type="transmembrane region" description="Helical" evidence="3">
    <location>
        <begin position="76"/>
        <end position="100"/>
    </location>
</feature>
<feature type="region of interest" description="Disordered" evidence="2">
    <location>
        <begin position="105"/>
        <end position="193"/>
    </location>
</feature>
<evidence type="ECO:0000256" key="2">
    <source>
        <dbReference type="SAM" id="MobiDB-lite"/>
    </source>
</evidence>
<dbReference type="GO" id="GO:0006688">
    <property type="term" value="P:glycosphingolipid biosynthetic process"/>
    <property type="evidence" value="ECO:0007669"/>
    <property type="project" value="UniProtKB-ARBA"/>
</dbReference>
<keyword evidence="3" id="KW-0472">Membrane</keyword>
<evidence type="ECO:0000313" key="5">
    <source>
        <dbReference type="Proteomes" id="UP001530315"/>
    </source>
</evidence>
<feature type="compositionally biased region" description="Low complexity" evidence="2">
    <location>
        <begin position="147"/>
        <end position="165"/>
    </location>
</feature>
<feature type="region of interest" description="Disordered" evidence="2">
    <location>
        <begin position="1"/>
        <end position="74"/>
    </location>
</feature>
<keyword evidence="5" id="KW-1185">Reference proteome</keyword>
<evidence type="ECO:0000313" key="4">
    <source>
        <dbReference type="EMBL" id="KAL3789828.1"/>
    </source>
</evidence>
<protein>
    <submittedName>
        <fullName evidence="4">Uncharacterized protein</fullName>
    </submittedName>
</protein>
<evidence type="ECO:0000256" key="3">
    <source>
        <dbReference type="SAM" id="Phobius"/>
    </source>
</evidence>
<organism evidence="4 5">
    <name type="scientific">Stephanodiscus triporus</name>
    <dbReference type="NCBI Taxonomy" id="2934178"/>
    <lineage>
        <taxon>Eukaryota</taxon>
        <taxon>Sar</taxon>
        <taxon>Stramenopiles</taxon>
        <taxon>Ochrophyta</taxon>
        <taxon>Bacillariophyta</taxon>
        <taxon>Coscinodiscophyceae</taxon>
        <taxon>Thalassiosirophycidae</taxon>
        <taxon>Stephanodiscales</taxon>
        <taxon>Stephanodiscaceae</taxon>
        <taxon>Stephanodiscus</taxon>
    </lineage>
</organism>
<dbReference type="Proteomes" id="UP001530315">
    <property type="component" value="Unassembled WGS sequence"/>
</dbReference>
<dbReference type="GO" id="GO:0016740">
    <property type="term" value="F:transferase activity"/>
    <property type="evidence" value="ECO:0007669"/>
    <property type="project" value="UniProtKB-KW"/>
</dbReference>
<dbReference type="InterPro" id="IPR051706">
    <property type="entry name" value="Glycosyltransferase_domain"/>
</dbReference>
<dbReference type="GO" id="GO:0006673">
    <property type="term" value="P:inositol phosphoceramide metabolic process"/>
    <property type="evidence" value="ECO:0007669"/>
    <property type="project" value="UniProtKB-ARBA"/>
</dbReference>
<dbReference type="GO" id="GO:0016020">
    <property type="term" value="C:membrane"/>
    <property type="evidence" value="ECO:0007669"/>
    <property type="project" value="GOC"/>
</dbReference>
<dbReference type="EMBL" id="JALLAZ020000668">
    <property type="protein sequence ID" value="KAL3789828.1"/>
    <property type="molecule type" value="Genomic_DNA"/>
</dbReference>
<keyword evidence="3" id="KW-0812">Transmembrane</keyword>
<feature type="compositionally biased region" description="Basic and acidic residues" evidence="2">
    <location>
        <begin position="166"/>
        <end position="187"/>
    </location>
</feature>
<keyword evidence="3" id="KW-1133">Transmembrane helix</keyword>
<proteinExistence type="predicted"/>
<keyword evidence="1" id="KW-0808">Transferase</keyword>
<dbReference type="InterPro" id="IPR029044">
    <property type="entry name" value="Nucleotide-diphossugar_trans"/>
</dbReference>
<feature type="compositionally biased region" description="Low complexity" evidence="2">
    <location>
        <begin position="37"/>
        <end position="64"/>
    </location>
</feature>
<dbReference type="Gene3D" id="3.90.550.20">
    <property type="match status" value="1"/>
</dbReference>
<dbReference type="PANTHER" id="PTHR32385:SF15">
    <property type="entry name" value="INOSITOL PHOSPHOCERAMIDE MANNOSYLTRANSFERASE 1"/>
    <property type="match status" value="1"/>
</dbReference>
<dbReference type="SUPFAM" id="SSF53448">
    <property type="entry name" value="Nucleotide-diphospho-sugar transferases"/>
    <property type="match status" value="1"/>
</dbReference>
<gene>
    <name evidence="4" type="ORF">ACHAW5_011251</name>
</gene>
<dbReference type="PANTHER" id="PTHR32385">
    <property type="entry name" value="MANNOSYL PHOSPHORYLINOSITOL CERAMIDE SYNTHASE"/>
    <property type="match status" value="1"/>
</dbReference>
<sequence>MAARSDNPPPDGMMILSSARAAASGGGESYRRRPGPTSVVAESAAAAVPSSSSSTTKKTATTTTGDRRRRPSRTRIGRAVVPAVVVIFATSVALSISIVVSSLVASRGGGREGATTMAIRGGGGGGGGGRDDDDDARGGPGGKEEGSTTSSSSSRTTVLAAAAAGERIEKTTTTVDDKDGDGIDDPPRRRRGGRIVGAAMIPPVLVFTYHTDLLGTPASDLADDEDASLAANVRSIIELHRRPDDDGATTTTVRFLDDDDCIESIMAALGHDTNLTKYFRSETRGMYKADICRGAALYETGGLYFDVDVEARMSMYDAIDPRTEFVTTYVHVDSNHRGMFFQAFIGSTPRHPILRRYLELFVLYYEGEVDVGGPLGVYLLRMAYDDVVGEGGKKMKDDGTIDLWQEVRYRPELFPEVTRDHWGARRACQMLVVAPPSAGRKERMVPLFSHANGSRMCGGKDTNKKG</sequence>
<dbReference type="AlphaFoldDB" id="A0ABD3PPU2"/>
<comment type="caution">
    <text evidence="4">The sequence shown here is derived from an EMBL/GenBank/DDBJ whole genome shotgun (WGS) entry which is preliminary data.</text>
</comment>
<name>A0ABD3PPU2_9STRA</name>
<accession>A0ABD3PPU2</accession>
<evidence type="ECO:0000256" key="1">
    <source>
        <dbReference type="ARBA" id="ARBA00022679"/>
    </source>
</evidence>
<dbReference type="InterPro" id="IPR007577">
    <property type="entry name" value="GlycoTrfase_DXD_sugar-bd_CS"/>
</dbReference>
<dbReference type="Pfam" id="PF04488">
    <property type="entry name" value="Gly_transf_sug"/>
    <property type="match status" value="1"/>
</dbReference>
<reference evidence="4 5" key="1">
    <citation type="submission" date="2024-10" db="EMBL/GenBank/DDBJ databases">
        <title>Updated reference genomes for cyclostephanoid diatoms.</title>
        <authorList>
            <person name="Roberts W.R."/>
            <person name="Alverson A.J."/>
        </authorList>
    </citation>
    <scope>NUCLEOTIDE SEQUENCE [LARGE SCALE GENOMIC DNA]</scope>
    <source>
        <strain evidence="4 5">AJA276-08</strain>
    </source>
</reference>